<comment type="caution">
    <text evidence="9">Lacks conserved residue(s) required for the propagation of feature annotation.</text>
</comment>
<feature type="non-terminal residue" evidence="14">
    <location>
        <position position="1"/>
    </location>
</feature>
<proteinExistence type="predicted"/>
<evidence type="ECO:0000256" key="2">
    <source>
        <dbReference type="ARBA" id="ARBA00022670"/>
    </source>
</evidence>
<dbReference type="GO" id="GO:0018996">
    <property type="term" value="P:molting cycle, collagen and cuticulin-based cuticle"/>
    <property type="evidence" value="ECO:0007669"/>
    <property type="project" value="UniProtKB-ARBA"/>
</dbReference>
<comment type="cofactor">
    <cofactor evidence="10 11">
        <name>Zn(2+)</name>
        <dbReference type="ChEBI" id="CHEBI:29105"/>
    </cofactor>
    <text evidence="10 11">Binds 1 zinc ion per subunit.</text>
</comment>
<evidence type="ECO:0000313" key="15">
    <source>
        <dbReference type="Proteomes" id="UP001432027"/>
    </source>
</evidence>
<keyword evidence="3 10" id="KW-0479">Metal-binding</keyword>
<dbReference type="InterPro" id="IPR000742">
    <property type="entry name" value="EGF"/>
</dbReference>
<feature type="domain" description="CUB" evidence="12">
    <location>
        <begin position="235"/>
        <end position="345"/>
    </location>
</feature>
<dbReference type="PROSITE" id="PS00022">
    <property type="entry name" value="EGF_1"/>
    <property type="match status" value="1"/>
</dbReference>
<feature type="disulfide bond" evidence="10">
    <location>
        <begin position="41"/>
        <end position="196"/>
    </location>
</feature>
<dbReference type="CDD" id="cd04280">
    <property type="entry name" value="ZnMc_astacin_like"/>
    <property type="match status" value="1"/>
</dbReference>
<dbReference type="InterPro" id="IPR000884">
    <property type="entry name" value="TSP1_rpt"/>
</dbReference>
<feature type="binding site" evidence="10">
    <location>
        <position position="99"/>
    </location>
    <ligand>
        <name>Zn(2+)</name>
        <dbReference type="ChEBI" id="CHEBI:29105"/>
        <note>catalytic</note>
    </ligand>
</feature>
<dbReference type="InterPro" id="IPR035914">
    <property type="entry name" value="Sperma_CUB_dom_sf"/>
</dbReference>
<keyword evidence="6 10" id="KW-0482">Metalloprotease</keyword>
<organism evidence="14 15">
    <name type="scientific">Pristionchus entomophagus</name>
    <dbReference type="NCBI Taxonomy" id="358040"/>
    <lineage>
        <taxon>Eukaryota</taxon>
        <taxon>Metazoa</taxon>
        <taxon>Ecdysozoa</taxon>
        <taxon>Nematoda</taxon>
        <taxon>Chromadorea</taxon>
        <taxon>Rhabditida</taxon>
        <taxon>Rhabditina</taxon>
        <taxon>Diplogasteromorpha</taxon>
        <taxon>Diplogasteroidea</taxon>
        <taxon>Neodiplogasteridae</taxon>
        <taxon>Pristionchus</taxon>
    </lineage>
</organism>
<dbReference type="PRINTS" id="PR00480">
    <property type="entry name" value="ASTACIN"/>
</dbReference>
<keyword evidence="15" id="KW-1185">Reference proteome</keyword>
<dbReference type="PANTHER" id="PTHR10127:SF831">
    <property type="entry name" value="ZINC METALLOPROTEINASE NAS-37"/>
    <property type="match status" value="1"/>
</dbReference>
<dbReference type="Pfam" id="PF00090">
    <property type="entry name" value="TSP_1"/>
    <property type="match status" value="1"/>
</dbReference>
<evidence type="ECO:0000259" key="13">
    <source>
        <dbReference type="PROSITE" id="PS51864"/>
    </source>
</evidence>
<evidence type="ECO:0000259" key="12">
    <source>
        <dbReference type="PROSITE" id="PS01180"/>
    </source>
</evidence>
<evidence type="ECO:0000256" key="4">
    <source>
        <dbReference type="ARBA" id="ARBA00022801"/>
    </source>
</evidence>
<dbReference type="Gene3D" id="3.40.390.10">
    <property type="entry name" value="Collagenase (Catalytic Domain)"/>
    <property type="match status" value="1"/>
</dbReference>
<evidence type="ECO:0000256" key="11">
    <source>
        <dbReference type="RuleBase" id="RU361183"/>
    </source>
</evidence>
<dbReference type="InterPro" id="IPR034035">
    <property type="entry name" value="Astacin-like_dom"/>
</dbReference>
<dbReference type="SMART" id="SM00042">
    <property type="entry name" value="CUB"/>
    <property type="match status" value="1"/>
</dbReference>
<dbReference type="PROSITE" id="PS01186">
    <property type="entry name" value="EGF_2"/>
    <property type="match status" value="1"/>
</dbReference>
<dbReference type="Pfam" id="PF00431">
    <property type="entry name" value="CUB"/>
    <property type="match status" value="1"/>
</dbReference>
<dbReference type="SMART" id="SM00235">
    <property type="entry name" value="ZnMc"/>
    <property type="match status" value="1"/>
</dbReference>
<dbReference type="InterPro" id="IPR006026">
    <property type="entry name" value="Peptidase_Metallo"/>
</dbReference>
<keyword evidence="8" id="KW-0325">Glycoprotein</keyword>
<dbReference type="PROSITE" id="PS51864">
    <property type="entry name" value="ASTACIN"/>
    <property type="match status" value="1"/>
</dbReference>
<dbReference type="SMART" id="SM00209">
    <property type="entry name" value="TSP1"/>
    <property type="match status" value="1"/>
</dbReference>
<dbReference type="InterPro" id="IPR036383">
    <property type="entry name" value="TSP1_rpt_sf"/>
</dbReference>
<feature type="active site" evidence="10">
    <location>
        <position position="90"/>
    </location>
</feature>
<evidence type="ECO:0000256" key="6">
    <source>
        <dbReference type="ARBA" id="ARBA00023049"/>
    </source>
</evidence>
<sequence>AQPTSDSFWRTLTVPYIFGFQDSTWQTLIRSALRHVESETCIRFSENGKGGDRLMYIRGSGCWSNVGRIGGTQQVSIGYGCDALGIIAHETLHALGLWHEQSRTDRDSHIFINPSAIIRGTEGNFQKRTPQTSDNMGQPYDLGSVMHYSPKSFSNDYNTATISTRDPRYQRTIGQREAVSFKDAKMINLRYCDRVCSRKLSCANGGYTDPNNCNQCKCPSGYGGTYCDRVQPTSCGGELVASPSQTSLVSGNVYAGAHCVWRIKSPAGQKVEVDVQSINFVCRETCSSYVEIKYSSNKETAGARLCCDQQKTVILAESDEVIVIFKGEEDLQSGYLGFQLKYRYYGSGTTTTVPPTTTTQRPTIRYVLPTTTRSPSPVRLWSSWSEWSRCSEPCGGCGRRRRVRVCVGGDDGCSGFPSQVQPCNSHACIGGKRGHICSGRVLIPCDLALKLHFGTTQQQDSAALPSLPLPTLPPLRGPVGPVASLLPIPRIAPEAQPPAAAYQTGPPAYALPPGIPQNGYAYPRSKRDVDLTPALGSSLPSLTTHTGARSSRAANNGQLCEKRFSYYCPSRLLTIHIDWLQARDDGLSHNDSPQCCTGYYASDGKCYKNE</sequence>
<dbReference type="SUPFAM" id="SSF55486">
    <property type="entry name" value="Metalloproteases ('zincins'), catalytic domain"/>
    <property type="match status" value="1"/>
</dbReference>
<comment type="caution">
    <text evidence="14">The sequence shown here is derived from an EMBL/GenBank/DDBJ whole genome shotgun (WGS) entry which is preliminary data.</text>
</comment>
<protein>
    <recommendedName>
        <fullName evidence="11">Metalloendopeptidase</fullName>
        <ecNumber evidence="11">3.4.24.-</ecNumber>
    </recommendedName>
</protein>
<dbReference type="PROSITE" id="PS01180">
    <property type="entry name" value="CUB"/>
    <property type="match status" value="1"/>
</dbReference>
<evidence type="ECO:0000256" key="3">
    <source>
        <dbReference type="ARBA" id="ARBA00022723"/>
    </source>
</evidence>
<dbReference type="Pfam" id="PF01400">
    <property type="entry name" value="Astacin"/>
    <property type="match status" value="1"/>
</dbReference>
<dbReference type="AlphaFoldDB" id="A0AAV5UFD8"/>
<dbReference type="PANTHER" id="PTHR10127">
    <property type="entry name" value="DISCOIDIN, CUB, EGF, LAMININ , AND ZINC METALLOPROTEASE DOMAIN CONTAINING"/>
    <property type="match status" value="1"/>
</dbReference>
<dbReference type="EMBL" id="BTSX01000006">
    <property type="protein sequence ID" value="GMT05098.1"/>
    <property type="molecule type" value="Genomic_DNA"/>
</dbReference>
<keyword evidence="7 10" id="KW-1015">Disulfide bond</keyword>
<reference evidence="14" key="1">
    <citation type="submission" date="2023-10" db="EMBL/GenBank/DDBJ databases">
        <title>Genome assembly of Pristionchus species.</title>
        <authorList>
            <person name="Yoshida K."/>
            <person name="Sommer R.J."/>
        </authorList>
    </citation>
    <scope>NUCLEOTIDE SEQUENCE</scope>
    <source>
        <strain evidence="14">RS0144</strain>
    </source>
</reference>
<keyword evidence="4 10" id="KW-0378">Hydrolase</keyword>
<dbReference type="InterPro" id="IPR000859">
    <property type="entry name" value="CUB_dom"/>
</dbReference>
<dbReference type="SUPFAM" id="SSF82895">
    <property type="entry name" value="TSP-1 type 1 repeat"/>
    <property type="match status" value="1"/>
</dbReference>
<evidence type="ECO:0000256" key="9">
    <source>
        <dbReference type="PROSITE-ProRule" id="PRU00059"/>
    </source>
</evidence>
<keyword evidence="2 10" id="KW-0645">Protease</keyword>
<feature type="binding site" evidence="10">
    <location>
        <position position="93"/>
    </location>
    <ligand>
        <name>Zn(2+)</name>
        <dbReference type="ChEBI" id="CHEBI:29105"/>
        <note>catalytic</note>
    </ligand>
</feature>
<accession>A0AAV5UFD8</accession>
<dbReference type="CDD" id="cd00041">
    <property type="entry name" value="CUB"/>
    <property type="match status" value="1"/>
</dbReference>
<dbReference type="InterPro" id="IPR024079">
    <property type="entry name" value="MetalloPept_cat_dom_sf"/>
</dbReference>
<keyword evidence="1" id="KW-0245">EGF-like domain</keyword>
<dbReference type="FunFam" id="3.40.390.10:FF:000028">
    <property type="entry name" value="Zinc metalloproteinase"/>
    <property type="match status" value="1"/>
</dbReference>
<dbReference type="GO" id="GO:0008270">
    <property type="term" value="F:zinc ion binding"/>
    <property type="evidence" value="ECO:0007669"/>
    <property type="project" value="UniProtKB-UniRule"/>
</dbReference>
<dbReference type="Proteomes" id="UP001432027">
    <property type="component" value="Unassembled WGS sequence"/>
</dbReference>
<dbReference type="SUPFAM" id="SSF49854">
    <property type="entry name" value="Spermadhesin, CUB domain"/>
    <property type="match status" value="1"/>
</dbReference>
<dbReference type="EC" id="3.4.24.-" evidence="11"/>
<keyword evidence="5 10" id="KW-0862">Zinc</keyword>
<gene>
    <name evidence="14" type="ORF">PENTCL1PPCAC_27272</name>
</gene>
<evidence type="ECO:0000256" key="7">
    <source>
        <dbReference type="ARBA" id="ARBA00023157"/>
    </source>
</evidence>
<evidence type="ECO:0000256" key="8">
    <source>
        <dbReference type="ARBA" id="ARBA00023180"/>
    </source>
</evidence>
<dbReference type="PROSITE" id="PS50092">
    <property type="entry name" value="TSP1"/>
    <property type="match status" value="1"/>
</dbReference>
<feature type="domain" description="Peptidase M12A" evidence="13">
    <location>
        <begin position="1"/>
        <end position="197"/>
    </location>
</feature>
<dbReference type="GO" id="GO:0006508">
    <property type="term" value="P:proteolysis"/>
    <property type="evidence" value="ECO:0007669"/>
    <property type="project" value="UniProtKB-KW"/>
</dbReference>
<feature type="binding site" evidence="10">
    <location>
        <position position="89"/>
    </location>
    <ligand>
        <name>Zn(2+)</name>
        <dbReference type="ChEBI" id="CHEBI:29105"/>
        <note>catalytic</note>
    </ligand>
</feature>
<dbReference type="Gene3D" id="2.60.120.290">
    <property type="entry name" value="Spermadhesin, CUB domain"/>
    <property type="match status" value="1"/>
</dbReference>
<dbReference type="Gene3D" id="2.20.100.10">
    <property type="entry name" value="Thrombospondin type-1 (TSP1) repeat"/>
    <property type="match status" value="1"/>
</dbReference>
<evidence type="ECO:0000256" key="5">
    <source>
        <dbReference type="ARBA" id="ARBA00022833"/>
    </source>
</evidence>
<dbReference type="InterPro" id="IPR001506">
    <property type="entry name" value="Peptidase_M12A"/>
</dbReference>
<dbReference type="GO" id="GO:0004222">
    <property type="term" value="F:metalloendopeptidase activity"/>
    <property type="evidence" value="ECO:0007669"/>
    <property type="project" value="UniProtKB-UniRule"/>
</dbReference>
<evidence type="ECO:0000313" key="14">
    <source>
        <dbReference type="EMBL" id="GMT05098.1"/>
    </source>
</evidence>
<name>A0AAV5UFD8_9BILA</name>
<evidence type="ECO:0000256" key="10">
    <source>
        <dbReference type="PROSITE-ProRule" id="PRU01211"/>
    </source>
</evidence>
<evidence type="ECO:0000256" key="1">
    <source>
        <dbReference type="ARBA" id="ARBA00022536"/>
    </source>
</evidence>